<dbReference type="Pfam" id="PF00629">
    <property type="entry name" value="MAM"/>
    <property type="match status" value="1"/>
</dbReference>
<dbReference type="PROSITE" id="PS50287">
    <property type="entry name" value="SRCR_2"/>
    <property type="match status" value="4"/>
</dbReference>
<dbReference type="InterPro" id="IPR000998">
    <property type="entry name" value="MAM_dom"/>
</dbReference>
<feature type="disulfide bond" evidence="10">
    <location>
        <begin position="55"/>
        <end position="119"/>
    </location>
</feature>
<dbReference type="FunFam" id="3.10.250.10:FF:000007">
    <property type="entry name" value="Soluble scavenger receptor cysteine-rich domain-containing protein SSC5D"/>
    <property type="match status" value="1"/>
</dbReference>
<evidence type="ECO:0000256" key="11">
    <source>
        <dbReference type="SAM" id="SignalP"/>
    </source>
</evidence>
<dbReference type="SMART" id="SM00202">
    <property type="entry name" value="SR"/>
    <property type="match status" value="4"/>
</dbReference>
<feature type="disulfide bond" evidence="10">
    <location>
        <begin position="384"/>
        <end position="394"/>
    </location>
</feature>
<reference evidence="15 16" key="1">
    <citation type="submission" date="2025-04" db="UniProtKB">
        <authorList>
            <consortium name="RefSeq"/>
        </authorList>
    </citation>
    <scope>IDENTIFICATION</scope>
    <source>
        <tissue evidence="15 16">Tentacle</tissue>
    </source>
</reference>
<feature type="chain" id="PRO_5044652999" evidence="11">
    <location>
        <begin position="25"/>
        <end position="648"/>
    </location>
</feature>
<feature type="disulfide bond" evidence="10">
    <location>
        <begin position="68"/>
        <end position="129"/>
    </location>
</feature>
<keyword evidence="4" id="KW-0677">Repeat</keyword>
<keyword evidence="2" id="KW-0812">Transmembrane</keyword>
<dbReference type="InterPro" id="IPR013320">
    <property type="entry name" value="ConA-like_dom_sf"/>
</dbReference>
<dbReference type="RefSeq" id="XP_031550244.1">
    <property type="nucleotide sequence ID" value="XM_031694384.1"/>
</dbReference>
<dbReference type="SUPFAM" id="SSF56487">
    <property type="entry name" value="SRCR-like"/>
    <property type="match status" value="4"/>
</dbReference>
<dbReference type="GO" id="GO:0016020">
    <property type="term" value="C:membrane"/>
    <property type="evidence" value="ECO:0007669"/>
    <property type="project" value="UniProtKB-SubCell"/>
</dbReference>
<evidence type="ECO:0000256" key="4">
    <source>
        <dbReference type="ARBA" id="ARBA00022737"/>
    </source>
</evidence>
<evidence type="ECO:0000256" key="7">
    <source>
        <dbReference type="ARBA" id="ARBA00023157"/>
    </source>
</evidence>
<evidence type="ECO:0000313" key="16">
    <source>
        <dbReference type="RefSeq" id="XP_031550245.1"/>
    </source>
</evidence>
<dbReference type="PROSITE" id="PS50060">
    <property type="entry name" value="MAM_2"/>
    <property type="match status" value="1"/>
</dbReference>
<evidence type="ECO:0000259" key="12">
    <source>
        <dbReference type="PROSITE" id="PS50060"/>
    </source>
</evidence>
<accession>A0A6P8H1H4</accession>
<keyword evidence="6" id="KW-0472">Membrane</keyword>
<feature type="disulfide bond" evidence="10">
    <location>
        <begin position="99"/>
        <end position="109"/>
    </location>
</feature>
<comment type="caution">
    <text evidence="10">Lacks conserved residue(s) required for the propagation of feature annotation.</text>
</comment>
<dbReference type="InterPro" id="IPR036772">
    <property type="entry name" value="SRCR-like_dom_sf"/>
</dbReference>
<dbReference type="Gene3D" id="2.60.120.200">
    <property type="match status" value="1"/>
</dbReference>
<dbReference type="Proteomes" id="UP000515163">
    <property type="component" value="Unplaced"/>
</dbReference>
<dbReference type="FunFam" id="3.10.250.10:FF:000016">
    <property type="entry name" value="Scavenger receptor cysteine-rich protein type 12"/>
    <property type="match status" value="1"/>
</dbReference>
<evidence type="ECO:0000256" key="8">
    <source>
        <dbReference type="ARBA" id="ARBA00023170"/>
    </source>
</evidence>
<feature type="disulfide bond" evidence="10">
    <location>
        <begin position="600"/>
        <end position="610"/>
    </location>
</feature>
<dbReference type="KEGG" id="aten:116287703"/>
<feature type="domain" description="SRCR" evidence="13">
    <location>
        <begin position="315"/>
        <end position="415"/>
    </location>
</feature>
<organism evidence="14 15">
    <name type="scientific">Actinia tenebrosa</name>
    <name type="common">Australian red waratah sea anemone</name>
    <dbReference type="NCBI Taxonomy" id="6105"/>
    <lineage>
        <taxon>Eukaryota</taxon>
        <taxon>Metazoa</taxon>
        <taxon>Cnidaria</taxon>
        <taxon>Anthozoa</taxon>
        <taxon>Hexacorallia</taxon>
        <taxon>Actiniaria</taxon>
        <taxon>Actiniidae</taxon>
        <taxon>Actinia</taxon>
    </lineage>
</organism>
<name>A0A6P8H1H4_ACTTE</name>
<dbReference type="PANTHER" id="PTHR19331:SF465">
    <property type="entry name" value="EGG PEPTIDE SPERACT RECEPTOR"/>
    <property type="match status" value="1"/>
</dbReference>
<feature type="domain" description="SRCR" evidence="13">
    <location>
        <begin position="423"/>
        <end position="529"/>
    </location>
</feature>
<dbReference type="PROSITE" id="PS00420">
    <property type="entry name" value="SRCR_1"/>
    <property type="match status" value="1"/>
</dbReference>
<comment type="subcellular location">
    <subcellularLocation>
        <location evidence="1">Membrane</location>
        <topology evidence="1">Single-pass membrane protein</topology>
    </subcellularLocation>
</comment>
<evidence type="ECO:0000256" key="2">
    <source>
        <dbReference type="ARBA" id="ARBA00022692"/>
    </source>
</evidence>
<evidence type="ECO:0000313" key="14">
    <source>
        <dbReference type="Proteomes" id="UP000515163"/>
    </source>
</evidence>
<keyword evidence="8" id="KW-0675">Receptor</keyword>
<keyword evidence="7 10" id="KW-1015">Disulfide bond</keyword>
<dbReference type="OrthoDB" id="536948at2759"/>
<protein>
    <submittedName>
        <fullName evidence="15">Deleted in malignant brain tumors 1 protein-like isoform X1</fullName>
    </submittedName>
    <submittedName>
        <fullName evidence="16">Deleted in malignant brain tumors 1 protein-like isoform X2</fullName>
    </submittedName>
</protein>
<keyword evidence="14" id="KW-1185">Reference proteome</keyword>
<dbReference type="RefSeq" id="XP_031550245.1">
    <property type="nucleotide sequence ID" value="XM_031694385.1"/>
</dbReference>
<dbReference type="SUPFAM" id="SSF49899">
    <property type="entry name" value="Concanavalin A-like lectins/glucanases"/>
    <property type="match status" value="1"/>
</dbReference>
<feature type="domain" description="SRCR" evidence="13">
    <location>
        <begin position="30"/>
        <end position="130"/>
    </location>
</feature>
<dbReference type="AlphaFoldDB" id="A0A6P8H1H4"/>
<dbReference type="SMART" id="SM00137">
    <property type="entry name" value="MAM"/>
    <property type="match status" value="1"/>
</dbReference>
<dbReference type="InterPro" id="IPR001190">
    <property type="entry name" value="SRCR"/>
</dbReference>
<dbReference type="PRINTS" id="PR00258">
    <property type="entry name" value="SPERACTRCPTR"/>
</dbReference>
<evidence type="ECO:0000256" key="3">
    <source>
        <dbReference type="ARBA" id="ARBA00022729"/>
    </source>
</evidence>
<feature type="signal peptide" evidence="11">
    <location>
        <begin position="1"/>
        <end position="24"/>
    </location>
</feature>
<feature type="domain" description="SRCR" evidence="13">
    <location>
        <begin position="531"/>
        <end position="633"/>
    </location>
</feature>
<dbReference type="FunFam" id="3.10.250.10:FF:000011">
    <property type="entry name" value="Scavenger receptor class A member 5"/>
    <property type="match status" value="1"/>
</dbReference>
<dbReference type="Pfam" id="PF00530">
    <property type="entry name" value="SRCR"/>
    <property type="match status" value="4"/>
</dbReference>
<feature type="disulfide bond" evidence="10">
    <location>
        <begin position="492"/>
        <end position="502"/>
    </location>
</feature>
<dbReference type="GeneID" id="116287703"/>
<evidence type="ECO:0000313" key="15">
    <source>
        <dbReference type="RefSeq" id="XP_031550244.1"/>
    </source>
</evidence>
<evidence type="ECO:0000256" key="6">
    <source>
        <dbReference type="ARBA" id="ARBA00023136"/>
    </source>
</evidence>
<evidence type="ECO:0000256" key="10">
    <source>
        <dbReference type="PROSITE-ProRule" id="PRU00196"/>
    </source>
</evidence>
<proteinExistence type="predicted"/>
<dbReference type="Gene3D" id="3.10.250.10">
    <property type="entry name" value="SRCR-like domain"/>
    <property type="match status" value="4"/>
</dbReference>
<keyword evidence="3 11" id="KW-0732">Signal</keyword>
<feature type="domain" description="MAM" evidence="12">
    <location>
        <begin position="140"/>
        <end position="295"/>
    </location>
</feature>
<dbReference type="PANTHER" id="PTHR19331">
    <property type="entry name" value="SCAVENGER RECEPTOR DOMAIN-CONTAINING"/>
    <property type="match status" value="1"/>
</dbReference>
<keyword evidence="5" id="KW-1133">Transmembrane helix</keyword>
<evidence type="ECO:0000259" key="13">
    <source>
        <dbReference type="PROSITE" id="PS50287"/>
    </source>
</evidence>
<evidence type="ECO:0000256" key="9">
    <source>
        <dbReference type="ARBA" id="ARBA00023180"/>
    </source>
</evidence>
<dbReference type="CDD" id="cd06263">
    <property type="entry name" value="MAM"/>
    <property type="match status" value="1"/>
</dbReference>
<evidence type="ECO:0000256" key="5">
    <source>
        <dbReference type="ARBA" id="ARBA00022989"/>
    </source>
</evidence>
<keyword evidence="9" id="KW-0325">Glycoprotein</keyword>
<sequence length="648" mass="70968">MDIQVKVTSLSCVVFVLLFSPVLCAKDGDVRLFGSDDAWQGRVEIYHNNAWGTICDDFWDINEGTVICRQLNYSDAVYMYSVASFGQGTGPIWLDNLNCNGSESKITDCPHNGWGVHNCMHKEDGGVACVHQDTNPTNTGSCSFDNDLCGYINADDDDFDWTLHQNSTPSFATGPAHDHSTGYGSYIYIETSYPRVQGEMARIISPEVNNIKCVTFYYHMKGETICELNVYIDDGNDRKMVWTQKGEASKVWQKAVIPVKGYSSFKIMFEAVVGTQHTGDIAIDDVAALTTSCDALVPSGAKPIPPDLSKIKSTIRLVGNLSSAGRIEVLHNGRWGTICGRHFHLPAAKVVCRQLGFLDVESIVPCCSIHKPGKGIIWLDNLHCEGREAAITLCPHRGWGVSSCVHRQDVGVICKTKDTLKMVRLAGSEHDYKGRVEVQIGGIWGTIMDIGWDIYDSTVVCKQLGFSGASAVYSAAHYGAGKGPIWLSSAKCIGNETSFSQCNVTQHQIQWNGPWWWNPHRRDAGVECYELRLAGGKSTSEGIVEIFLGTWGTICNERFDMNAAKVVCRQMGYREVVSIKLGYPANHTNGTAPIITRLQCNGGEAALGLCQYVPLFGNIHSCTHAKDAMVKCDVPLPTAIPPGPNPGM</sequence>
<gene>
    <name evidence="15 16" type="primary">LOC116287703</name>
</gene>
<dbReference type="FunFam" id="3.10.250.10:FF:000001">
    <property type="entry name" value="Lysyl oxidase 4 isoform X1"/>
    <property type="match status" value="1"/>
</dbReference>
<evidence type="ECO:0000256" key="1">
    <source>
        <dbReference type="ARBA" id="ARBA00004167"/>
    </source>
</evidence>